<dbReference type="SUPFAM" id="SSF53448">
    <property type="entry name" value="Nucleotide-diphospho-sugar transferases"/>
    <property type="match status" value="1"/>
</dbReference>
<keyword evidence="1" id="KW-0808">Transferase</keyword>
<dbReference type="Proteomes" id="UP001321700">
    <property type="component" value="Unassembled WGS sequence"/>
</dbReference>
<accession>A0ABU3KMK1</accession>
<organism evidence="4 5">
    <name type="scientific">Rhodoferax potami</name>
    <dbReference type="NCBI Taxonomy" id="3068338"/>
    <lineage>
        <taxon>Bacteria</taxon>
        <taxon>Pseudomonadati</taxon>
        <taxon>Pseudomonadota</taxon>
        <taxon>Betaproteobacteria</taxon>
        <taxon>Burkholderiales</taxon>
        <taxon>Comamonadaceae</taxon>
        <taxon>Rhodoferax</taxon>
    </lineage>
</organism>
<dbReference type="CDD" id="cd06422">
    <property type="entry name" value="NTP_transferase_like_1"/>
    <property type="match status" value="1"/>
</dbReference>
<evidence type="ECO:0000313" key="5">
    <source>
        <dbReference type="Proteomes" id="UP001321700"/>
    </source>
</evidence>
<keyword evidence="2" id="KW-0548">Nucleotidyltransferase</keyword>
<dbReference type="InterPro" id="IPR029044">
    <property type="entry name" value="Nucleotide-diphossugar_trans"/>
</dbReference>
<feature type="domain" description="Nucleotidyl transferase" evidence="3">
    <location>
        <begin position="18"/>
        <end position="103"/>
    </location>
</feature>
<evidence type="ECO:0000256" key="2">
    <source>
        <dbReference type="ARBA" id="ARBA00022695"/>
    </source>
</evidence>
<reference evidence="4 5" key="1">
    <citation type="submission" date="2023-08" db="EMBL/GenBank/DDBJ databases">
        <title>Rhodoferax potami sp. nov. and Rhodoferax mekongensis sp. nov., isolated from the Mekong River in Thailand.</title>
        <authorList>
            <person name="Kitikhun S."/>
            <person name="Charoenyingcharoen P."/>
            <person name="Siriarchawattana P."/>
            <person name="Likhitrattanapisal S."/>
            <person name="Nilsakha T."/>
            <person name="Chanpet A."/>
            <person name="Rattanawaree P."/>
            <person name="Ingsriswang S."/>
        </authorList>
    </citation>
    <scope>NUCLEOTIDE SEQUENCE [LARGE SCALE GENOMIC DNA]</scope>
    <source>
        <strain evidence="4 5">TBRC 17660</strain>
    </source>
</reference>
<keyword evidence="5" id="KW-1185">Reference proteome</keyword>
<dbReference type="EMBL" id="JAVBIK010000001">
    <property type="protein sequence ID" value="MDT7519024.1"/>
    <property type="molecule type" value="Genomic_DNA"/>
</dbReference>
<dbReference type="Gene3D" id="3.90.550.10">
    <property type="entry name" value="Spore Coat Polysaccharide Biosynthesis Protein SpsA, Chain A"/>
    <property type="match status" value="1"/>
</dbReference>
<proteinExistence type="predicted"/>
<dbReference type="InterPro" id="IPR050065">
    <property type="entry name" value="GlmU-like"/>
</dbReference>
<name>A0ABU3KMK1_9BURK</name>
<dbReference type="PANTHER" id="PTHR43584">
    <property type="entry name" value="NUCLEOTIDYL TRANSFERASE"/>
    <property type="match status" value="1"/>
</dbReference>
<dbReference type="PANTHER" id="PTHR43584:SF8">
    <property type="entry name" value="N-ACETYLMURAMATE ALPHA-1-PHOSPHATE URIDYLYLTRANSFERASE"/>
    <property type="match status" value="1"/>
</dbReference>
<dbReference type="Pfam" id="PF00483">
    <property type="entry name" value="NTP_transferase"/>
    <property type="match status" value="1"/>
</dbReference>
<gene>
    <name evidence="4" type="ORF">RAE19_09915</name>
</gene>
<comment type="caution">
    <text evidence="4">The sequence shown here is derived from an EMBL/GenBank/DDBJ whole genome shotgun (WGS) entry which is preliminary data.</text>
</comment>
<sequence>MPDALPFQPVKPAISSPAIVLAAGRGERMRPLTDTTPKPLLQVHGKPLMQYHLEALAGGGFASAVVNTAWLGEQIEATFHDVLSIQPSWNMREQLSNSEQSTVGIRLHYSHEGRDFGGALETAGGIARAMPQLGAVFWSMAGDVFAPDMVFTPSALERFARSGMLAHLWLVPNPAHNTKGDFGLEDVGADGIGRCVDPTPGSTAPRYTYSTFALFHRDLFAQPWCDIPAGNPHGIKAPLAPLLRKAMQGARVSAEIYTGRWTDVGTPERLAELNAQTP</sequence>
<protein>
    <submittedName>
        <fullName evidence="4">Nucleotidyltransferase family protein</fullName>
    </submittedName>
</protein>
<evidence type="ECO:0000313" key="4">
    <source>
        <dbReference type="EMBL" id="MDT7519024.1"/>
    </source>
</evidence>
<evidence type="ECO:0000259" key="3">
    <source>
        <dbReference type="Pfam" id="PF00483"/>
    </source>
</evidence>
<evidence type="ECO:0000256" key="1">
    <source>
        <dbReference type="ARBA" id="ARBA00022679"/>
    </source>
</evidence>
<dbReference type="InterPro" id="IPR005835">
    <property type="entry name" value="NTP_transferase_dom"/>
</dbReference>
<dbReference type="RefSeq" id="WP_313874733.1">
    <property type="nucleotide sequence ID" value="NZ_JAVBIK010000001.1"/>
</dbReference>